<gene>
    <name evidence="11" type="ORF">QBC32DRAFT_269213</name>
</gene>
<dbReference type="PROSITE" id="PS51873">
    <property type="entry name" value="TRIAD"/>
    <property type="match status" value="1"/>
</dbReference>
<name>A0AAN6SC79_9PEZI</name>
<dbReference type="Gene3D" id="1.20.120.1750">
    <property type="match status" value="1"/>
</dbReference>
<keyword evidence="5" id="KW-0677">Repeat</keyword>
<dbReference type="PROSITE" id="PS00518">
    <property type="entry name" value="ZF_RING_1"/>
    <property type="match status" value="1"/>
</dbReference>
<dbReference type="GO" id="GO:0016567">
    <property type="term" value="P:protein ubiquitination"/>
    <property type="evidence" value="ECO:0007669"/>
    <property type="project" value="InterPro"/>
</dbReference>
<dbReference type="EMBL" id="MU859274">
    <property type="protein sequence ID" value="KAK3948259.1"/>
    <property type="molecule type" value="Genomic_DNA"/>
</dbReference>
<keyword evidence="6" id="KW-0863">Zinc-finger</keyword>
<feature type="domain" description="RING-type" evidence="10">
    <location>
        <begin position="178"/>
        <end position="376"/>
    </location>
</feature>
<evidence type="ECO:0000313" key="12">
    <source>
        <dbReference type="Proteomes" id="UP001303222"/>
    </source>
</evidence>
<comment type="catalytic activity">
    <reaction evidence="1">
        <text>[E2 ubiquitin-conjugating enzyme]-S-ubiquitinyl-L-cysteine + [acceptor protein]-L-lysine = [E2 ubiquitin-conjugating enzyme]-L-cysteine + [acceptor protein]-N(6)-ubiquitinyl-L-lysine.</text>
        <dbReference type="EC" id="2.3.2.31"/>
    </reaction>
</comment>
<evidence type="ECO:0000256" key="5">
    <source>
        <dbReference type="ARBA" id="ARBA00022737"/>
    </source>
</evidence>
<keyword evidence="12" id="KW-1185">Reference proteome</keyword>
<keyword evidence="3" id="KW-0808">Transferase</keyword>
<proteinExistence type="predicted"/>
<dbReference type="PANTHER" id="PTHR11685">
    <property type="entry name" value="RBR FAMILY RING FINGER AND IBR DOMAIN-CONTAINING"/>
    <property type="match status" value="1"/>
</dbReference>
<keyword evidence="4" id="KW-0479">Metal-binding</keyword>
<evidence type="ECO:0000313" key="11">
    <source>
        <dbReference type="EMBL" id="KAK3948259.1"/>
    </source>
</evidence>
<reference evidence="11" key="1">
    <citation type="journal article" date="2023" name="Mol. Phylogenet. Evol.">
        <title>Genome-scale phylogeny and comparative genomics of the fungal order Sordariales.</title>
        <authorList>
            <person name="Hensen N."/>
            <person name="Bonometti L."/>
            <person name="Westerberg I."/>
            <person name="Brannstrom I.O."/>
            <person name="Guillou S."/>
            <person name="Cros-Aarteil S."/>
            <person name="Calhoun S."/>
            <person name="Haridas S."/>
            <person name="Kuo A."/>
            <person name="Mondo S."/>
            <person name="Pangilinan J."/>
            <person name="Riley R."/>
            <person name="LaButti K."/>
            <person name="Andreopoulos B."/>
            <person name="Lipzen A."/>
            <person name="Chen C."/>
            <person name="Yan M."/>
            <person name="Daum C."/>
            <person name="Ng V."/>
            <person name="Clum A."/>
            <person name="Steindorff A."/>
            <person name="Ohm R.A."/>
            <person name="Martin F."/>
            <person name="Silar P."/>
            <person name="Natvig D.O."/>
            <person name="Lalanne C."/>
            <person name="Gautier V."/>
            <person name="Ament-Velasquez S.L."/>
            <person name="Kruys A."/>
            <person name="Hutchinson M.I."/>
            <person name="Powell A.J."/>
            <person name="Barry K."/>
            <person name="Miller A.N."/>
            <person name="Grigoriev I.V."/>
            <person name="Debuchy R."/>
            <person name="Gladieux P."/>
            <person name="Hiltunen Thoren M."/>
            <person name="Johannesson H."/>
        </authorList>
    </citation>
    <scope>NUCLEOTIDE SEQUENCE</scope>
    <source>
        <strain evidence="11">CBS 626.80</strain>
    </source>
</reference>
<organism evidence="11 12">
    <name type="scientific">Pseudoneurospora amorphoporcata</name>
    <dbReference type="NCBI Taxonomy" id="241081"/>
    <lineage>
        <taxon>Eukaryota</taxon>
        <taxon>Fungi</taxon>
        <taxon>Dikarya</taxon>
        <taxon>Ascomycota</taxon>
        <taxon>Pezizomycotina</taxon>
        <taxon>Sordariomycetes</taxon>
        <taxon>Sordariomycetidae</taxon>
        <taxon>Sordariales</taxon>
        <taxon>Sordariaceae</taxon>
        <taxon>Pseudoneurospora</taxon>
    </lineage>
</organism>
<accession>A0AAN6SC79</accession>
<dbReference type="Pfam" id="PF01485">
    <property type="entry name" value="IBR"/>
    <property type="match status" value="2"/>
</dbReference>
<dbReference type="CDD" id="cd22584">
    <property type="entry name" value="Rcat_RBR_unk"/>
    <property type="match status" value="1"/>
</dbReference>
<dbReference type="InterPro" id="IPR017907">
    <property type="entry name" value="Znf_RING_CS"/>
</dbReference>
<dbReference type="AlphaFoldDB" id="A0AAN6SC79"/>
<reference evidence="11" key="2">
    <citation type="submission" date="2023-06" db="EMBL/GenBank/DDBJ databases">
        <authorList>
            <consortium name="Lawrence Berkeley National Laboratory"/>
            <person name="Mondo S.J."/>
            <person name="Hensen N."/>
            <person name="Bonometti L."/>
            <person name="Westerberg I."/>
            <person name="Brannstrom I.O."/>
            <person name="Guillou S."/>
            <person name="Cros-Aarteil S."/>
            <person name="Calhoun S."/>
            <person name="Haridas S."/>
            <person name="Kuo A."/>
            <person name="Pangilinan J."/>
            <person name="Riley R."/>
            <person name="Labutti K."/>
            <person name="Andreopoulos B."/>
            <person name="Lipzen A."/>
            <person name="Chen C."/>
            <person name="Yanf M."/>
            <person name="Daum C."/>
            <person name="Ng V."/>
            <person name="Clum A."/>
            <person name="Steindorff A."/>
            <person name="Ohm R."/>
            <person name="Martin F."/>
            <person name="Silar P."/>
            <person name="Natvig D."/>
            <person name="Lalanne C."/>
            <person name="Gautier V."/>
            <person name="Ament-Velasquez S.L."/>
            <person name="Kruys A."/>
            <person name="Hutchinson M.I."/>
            <person name="Powell A.J."/>
            <person name="Barry K."/>
            <person name="Miller A.N."/>
            <person name="Grigoriev I.V."/>
            <person name="Debuchy R."/>
            <person name="Gladieux P."/>
            <person name="Thoren M.H."/>
            <person name="Johannesson H."/>
        </authorList>
    </citation>
    <scope>NUCLEOTIDE SEQUENCE</scope>
    <source>
        <strain evidence="11">CBS 626.80</strain>
    </source>
</reference>
<evidence type="ECO:0000256" key="4">
    <source>
        <dbReference type="ARBA" id="ARBA00022723"/>
    </source>
</evidence>
<dbReference type="EC" id="2.3.2.31" evidence="2"/>
<keyword evidence="7" id="KW-0833">Ubl conjugation pathway</keyword>
<evidence type="ECO:0000256" key="8">
    <source>
        <dbReference type="ARBA" id="ARBA00022833"/>
    </source>
</evidence>
<comment type="caution">
    <text evidence="11">The sequence shown here is derived from an EMBL/GenBank/DDBJ whole genome shotgun (WGS) entry which is preliminary data.</text>
</comment>
<evidence type="ECO:0000256" key="1">
    <source>
        <dbReference type="ARBA" id="ARBA00001798"/>
    </source>
</evidence>
<evidence type="ECO:0000256" key="2">
    <source>
        <dbReference type="ARBA" id="ARBA00012251"/>
    </source>
</evidence>
<dbReference type="InterPro" id="IPR002867">
    <property type="entry name" value="IBR_dom"/>
</dbReference>
<dbReference type="Proteomes" id="UP001303222">
    <property type="component" value="Unassembled WGS sequence"/>
</dbReference>
<evidence type="ECO:0000259" key="10">
    <source>
        <dbReference type="PROSITE" id="PS51873"/>
    </source>
</evidence>
<dbReference type="GO" id="GO:0008270">
    <property type="term" value="F:zinc ion binding"/>
    <property type="evidence" value="ECO:0007669"/>
    <property type="project" value="UniProtKB-KW"/>
</dbReference>
<evidence type="ECO:0000256" key="6">
    <source>
        <dbReference type="ARBA" id="ARBA00022771"/>
    </source>
</evidence>
<dbReference type="SUPFAM" id="SSF57850">
    <property type="entry name" value="RING/U-box"/>
    <property type="match status" value="3"/>
</dbReference>
<evidence type="ECO:0000256" key="3">
    <source>
        <dbReference type="ARBA" id="ARBA00022679"/>
    </source>
</evidence>
<evidence type="ECO:0000256" key="9">
    <source>
        <dbReference type="SAM" id="MobiDB-lite"/>
    </source>
</evidence>
<keyword evidence="8" id="KW-0862">Zinc</keyword>
<evidence type="ECO:0000256" key="7">
    <source>
        <dbReference type="ARBA" id="ARBA00022786"/>
    </source>
</evidence>
<feature type="region of interest" description="Disordered" evidence="9">
    <location>
        <begin position="156"/>
        <end position="177"/>
    </location>
</feature>
<sequence length="457" mass="51144">MDLPLDLCAAGVDLDTLKLTIELYLLDLNELQAAAKGKGKRREGETTDLEIAIATYEAELASVNQRLADRTMCASIAVAVRQDAAAIAEVVQAEDQARQDHQMACSLGGVAQRAVQPQARPSSPAFSIINEPLENDFIDKLSAIYISDPTGDGAAESSAWAASRPRSTTPGSRPETPAMRECVACTDRFRFYEVASFSCQHHYCQGCLTKLFTDLLMDQTLFPPRCCRDPIPLDKCRFLLGPELVGKFLAKKLEYETPNPIYCSQPTCSVFVPPQGIHNNIGTCVKCRTRTCVVCKGQAHVGRDCPQDTSTQVVLAMAEREGWRRCYSCHRMVELNYGCNHITCLCGAEFCYACGERWTKPQTCRCELYSAEALMAQANRHVNRDADVAQIPVVERQARVEAAAQHLIKNHECDHDRFKGRGGQFQCEVCYNWLPQFIYECRQCRLQVCRRCRFNRL</sequence>
<dbReference type="CDD" id="cd20335">
    <property type="entry name" value="BRcat_RBR"/>
    <property type="match status" value="1"/>
</dbReference>
<dbReference type="GO" id="GO:0061630">
    <property type="term" value="F:ubiquitin protein ligase activity"/>
    <property type="evidence" value="ECO:0007669"/>
    <property type="project" value="UniProtKB-EC"/>
</dbReference>
<dbReference type="InterPro" id="IPR044066">
    <property type="entry name" value="TRIAD_supradom"/>
</dbReference>
<dbReference type="InterPro" id="IPR031127">
    <property type="entry name" value="E3_UB_ligase_RBR"/>
</dbReference>
<protein>
    <recommendedName>
        <fullName evidence="2">RBR-type E3 ubiquitin transferase</fullName>
        <ecNumber evidence="2">2.3.2.31</ecNumber>
    </recommendedName>
</protein>